<dbReference type="RefSeq" id="WP_157802664.1">
    <property type="nucleotide sequence ID" value="NZ_BOOX01000008.1"/>
</dbReference>
<evidence type="ECO:0000256" key="2">
    <source>
        <dbReference type="SAM" id="Phobius"/>
    </source>
</evidence>
<feature type="compositionally biased region" description="Gly residues" evidence="1">
    <location>
        <begin position="50"/>
        <end position="82"/>
    </location>
</feature>
<dbReference type="OrthoDB" id="3830295at2"/>
<evidence type="ECO:0008006" key="5">
    <source>
        <dbReference type="Google" id="ProtNLM"/>
    </source>
</evidence>
<protein>
    <recommendedName>
        <fullName evidence="5">Sporulation protein YtfJ</fullName>
    </recommendedName>
</protein>
<dbReference type="EMBL" id="PGFE01000006">
    <property type="protein sequence ID" value="PJJ69110.1"/>
    <property type="molecule type" value="Genomic_DNA"/>
</dbReference>
<name>A0A2M9CCM7_9CELL</name>
<feature type="compositionally biased region" description="Basic and acidic residues" evidence="1">
    <location>
        <begin position="134"/>
        <end position="150"/>
    </location>
</feature>
<accession>A0A2M9CCM7</accession>
<comment type="caution">
    <text evidence="3">The sequence shown here is derived from an EMBL/GenBank/DDBJ whole genome shotgun (WGS) entry which is preliminary data.</text>
</comment>
<proteinExistence type="predicted"/>
<evidence type="ECO:0000256" key="1">
    <source>
        <dbReference type="SAM" id="MobiDB-lite"/>
    </source>
</evidence>
<feature type="transmembrane region" description="Helical" evidence="2">
    <location>
        <begin position="188"/>
        <end position="208"/>
    </location>
</feature>
<dbReference type="Proteomes" id="UP000231693">
    <property type="component" value="Unassembled WGS sequence"/>
</dbReference>
<sequence>MTDDTRSFSPDLSRLTQAADDSFSVRRAFGEPYEHAGSLVVPVAKVWGLTGTGSGGGAGAGTGSGTGQGSGGGTGRSTGSGSGSASFRFPRRGPAVTADDAEPGQDLATASDGRHVGTSSSDGTRGEANGEATGEAKGEARGEANGEAHGEGGGGGGAYGVRVKALGAYVVGPDGAVRWQPALDLNRVVLGGQIVLATGALALGWALGRRRRH</sequence>
<keyword evidence="4" id="KW-1185">Reference proteome</keyword>
<keyword evidence="2" id="KW-1133">Transmembrane helix</keyword>
<feature type="region of interest" description="Disordered" evidence="1">
    <location>
        <begin position="48"/>
        <end position="156"/>
    </location>
</feature>
<feature type="compositionally biased region" description="Polar residues" evidence="1">
    <location>
        <begin position="7"/>
        <end position="16"/>
    </location>
</feature>
<reference evidence="3" key="1">
    <citation type="submission" date="2017-11" db="EMBL/GenBank/DDBJ databases">
        <title>Genomic Encyclopedia of Archaeal and Bacterial Type Strains, Phase II (KMG-II): From Individual Species to Whole Genera.</title>
        <authorList>
            <person name="Goeker M."/>
        </authorList>
    </citation>
    <scope>NUCLEOTIDE SEQUENCE [LARGE SCALE GENOMIC DNA]</scope>
    <source>
        <strain evidence="3">DSM 25478</strain>
    </source>
</reference>
<dbReference type="AlphaFoldDB" id="A0A2M9CCM7"/>
<evidence type="ECO:0000313" key="4">
    <source>
        <dbReference type="Proteomes" id="UP000231693"/>
    </source>
</evidence>
<keyword evidence="2" id="KW-0472">Membrane</keyword>
<organism evidence="3 4">
    <name type="scientific">Sediminihabitans luteus</name>
    <dbReference type="NCBI Taxonomy" id="1138585"/>
    <lineage>
        <taxon>Bacteria</taxon>
        <taxon>Bacillati</taxon>
        <taxon>Actinomycetota</taxon>
        <taxon>Actinomycetes</taxon>
        <taxon>Micrococcales</taxon>
        <taxon>Cellulomonadaceae</taxon>
        <taxon>Sediminihabitans</taxon>
    </lineage>
</organism>
<evidence type="ECO:0000313" key="3">
    <source>
        <dbReference type="EMBL" id="PJJ69110.1"/>
    </source>
</evidence>
<keyword evidence="2" id="KW-0812">Transmembrane</keyword>
<gene>
    <name evidence="3" type="ORF">CLV28_2920</name>
</gene>
<feature type="region of interest" description="Disordered" evidence="1">
    <location>
        <begin position="1"/>
        <end position="22"/>
    </location>
</feature>